<feature type="signal peptide" evidence="5">
    <location>
        <begin position="1"/>
        <end position="23"/>
    </location>
</feature>
<dbReference type="PROSITE" id="PS00139">
    <property type="entry name" value="THIOL_PROTEASE_CYS"/>
    <property type="match status" value="1"/>
</dbReference>
<proteinExistence type="inferred from homology"/>
<protein>
    <recommendedName>
        <fullName evidence="4">Aminopeptidase</fullName>
    </recommendedName>
</protein>
<keyword evidence="7" id="KW-1185">Reference proteome</keyword>
<evidence type="ECO:0000256" key="4">
    <source>
        <dbReference type="PIRNR" id="PIRNR005700"/>
    </source>
</evidence>
<organism evidence="6 7">
    <name type="scientific">Sphingobacterium thermophilum</name>
    <dbReference type="NCBI Taxonomy" id="768534"/>
    <lineage>
        <taxon>Bacteria</taxon>
        <taxon>Pseudomonadati</taxon>
        <taxon>Bacteroidota</taxon>
        <taxon>Sphingobacteriia</taxon>
        <taxon>Sphingobacteriales</taxon>
        <taxon>Sphingobacteriaceae</taxon>
        <taxon>Sphingobacterium</taxon>
    </lineage>
</organism>
<dbReference type="EMBL" id="BAABGR010000015">
    <property type="protein sequence ID" value="GAA4516800.1"/>
    <property type="molecule type" value="Genomic_DNA"/>
</dbReference>
<reference evidence="7" key="1">
    <citation type="journal article" date="2019" name="Int. J. Syst. Evol. Microbiol.">
        <title>The Global Catalogue of Microorganisms (GCM) 10K type strain sequencing project: providing services to taxonomists for standard genome sequencing and annotation.</title>
        <authorList>
            <consortium name="The Broad Institute Genomics Platform"/>
            <consortium name="The Broad Institute Genome Sequencing Center for Infectious Disease"/>
            <person name="Wu L."/>
            <person name="Ma J."/>
        </authorList>
    </citation>
    <scope>NUCLEOTIDE SEQUENCE [LARGE SCALE GENOMIC DNA]</scope>
    <source>
        <strain evidence="7">JCM 17858</strain>
    </source>
</reference>
<keyword evidence="5" id="KW-0732">Signal</keyword>
<dbReference type="Proteomes" id="UP001500394">
    <property type="component" value="Unassembled WGS sequence"/>
</dbReference>
<dbReference type="PANTHER" id="PTHR10363">
    <property type="entry name" value="BLEOMYCIN HYDROLASE"/>
    <property type="match status" value="1"/>
</dbReference>
<accession>A0ABP8R2V3</accession>
<evidence type="ECO:0000313" key="7">
    <source>
        <dbReference type="Proteomes" id="UP001500394"/>
    </source>
</evidence>
<dbReference type="SUPFAM" id="SSF54001">
    <property type="entry name" value="Cysteine proteinases"/>
    <property type="match status" value="1"/>
</dbReference>
<keyword evidence="3 4" id="KW-0788">Thiol protease</keyword>
<dbReference type="PANTHER" id="PTHR10363:SF2">
    <property type="entry name" value="BLEOMYCIN HYDROLASE"/>
    <property type="match status" value="1"/>
</dbReference>
<comment type="caution">
    <text evidence="6">The sequence shown here is derived from an EMBL/GenBank/DDBJ whole genome shotgun (WGS) entry which is preliminary data.</text>
</comment>
<dbReference type="RefSeq" id="WP_345067325.1">
    <property type="nucleotide sequence ID" value="NZ_BAABGR010000015.1"/>
</dbReference>
<evidence type="ECO:0000313" key="6">
    <source>
        <dbReference type="EMBL" id="GAA4516800.1"/>
    </source>
</evidence>
<dbReference type="Gene3D" id="3.90.70.10">
    <property type="entry name" value="Cysteine proteinases"/>
    <property type="match status" value="1"/>
</dbReference>
<evidence type="ECO:0000256" key="2">
    <source>
        <dbReference type="ARBA" id="ARBA00022801"/>
    </source>
</evidence>
<dbReference type="Pfam" id="PF03051">
    <property type="entry name" value="Peptidase_C1_2"/>
    <property type="match status" value="2"/>
</dbReference>
<dbReference type="InterPro" id="IPR004134">
    <property type="entry name" value="Peptidase_C1B"/>
</dbReference>
<gene>
    <name evidence="6" type="ORF">GCM10023173_16690</name>
</gene>
<feature type="chain" id="PRO_5045195957" description="Aminopeptidase" evidence="5">
    <location>
        <begin position="24"/>
        <end position="398"/>
    </location>
</feature>
<evidence type="ECO:0000256" key="5">
    <source>
        <dbReference type="SAM" id="SignalP"/>
    </source>
</evidence>
<comment type="similarity">
    <text evidence="4">Belongs to the peptidase C1 family.</text>
</comment>
<keyword evidence="4" id="KW-0031">Aminopeptidase</keyword>
<evidence type="ECO:0000256" key="1">
    <source>
        <dbReference type="ARBA" id="ARBA00022670"/>
    </source>
</evidence>
<keyword evidence="2 4" id="KW-0378">Hydrolase</keyword>
<name>A0ABP8R2V3_9SPHI</name>
<dbReference type="InterPro" id="IPR038765">
    <property type="entry name" value="Papain-like_cys_pep_sf"/>
</dbReference>
<sequence>MNWRKSLFIAAALLATTTTQTFAQDNLINALKDNVSDKSKEGFVFTPIINLGTTSIKDQGSSGTCWSYSGNSFLESEMIRMGKQPVEISQIFTAYYTYLEKAKTYVQLHGGQSQGQGGQLHDVLTIFRKYGAVPREAYTGLINGKTRNDFSQMSKTIEKMNADLVKNRKIDPNWQQALLNTMNEHLGVPPQSFQYNGKTYTPRTWADEVVGINPDDYVAISSFKAHPYYKPFILLIPDNWSYESFYNVRMDDMIDIIDNALKKGFTVAWAADVSEKYFSWKNGVAFVPENEKEIDSMTAEQRATLFNGPKPEAKITEEIRQAAYDDYSTTDDHGMHIVGLAKDQNGKEYYIVKNSWGESNDYKGYIYVTKEYVKYKTISLLLHKKALPKNIKSKLRIK</sequence>
<keyword evidence="1 4" id="KW-0645">Protease</keyword>
<evidence type="ECO:0000256" key="3">
    <source>
        <dbReference type="ARBA" id="ARBA00022807"/>
    </source>
</evidence>
<dbReference type="PIRSF" id="PIRSF005700">
    <property type="entry name" value="PepC"/>
    <property type="match status" value="1"/>
</dbReference>
<dbReference type="InterPro" id="IPR000169">
    <property type="entry name" value="Pept_cys_AS"/>
</dbReference>